<evidence type="ECO:0000313" key="2">
    <source>
        <dbReference type="EMBL" id="CAF1247677.1"/>
    </source>
</evidence>
<reference evidence="2" key="1">
    <citation type="submission" date="2021-02" db="EMBL/GenBank/DDBJ databases">
        <authorList>
            <person name="Nowell W R."/>
        </authorList>
    </citation>
    <scope>NUCLEOTIDE SEQUENCE</scope>
</reference>
<dbReference type="Proteomes" id="UP000663882">
    <property type="component" value="Unassembled WGS sequence"/>
</dbReference>
<gene>
    <name evidence="2" type="ORF">RFH988_LOCUS27006</name>
</gene>
<evidence type="ECO:0000256" key="1">
    <source>
        <dbReference type="SAM" id="Phobius"/>
    </source>
</evidence>
<keyword evidence="1" id="KW-0472">Membrane</keyword>
<comment type="caution">
    <text evidence="2">The sequence shown here is derived from an EMBL/GenBank/DDBJ whole genome shotgun (WGS) entry which is preliminary data.</text>
</comment>
<dbReference type="AlphaFoldDB" id="A0A814ZSR7"/>
<sequence>MLELISQKIVLVVYSIVLIISIIQTFWKNKRIDHLFAYMTEAYSDGKFGSNQVCFRQQIMTCYRFDRRLSHIPNSNRLILPIIATHLQVLMLITIKTLFVRRSELIKDCYSFYYPYEILQCENNRDPCKLNITQNSIKCIYYYFEMSHLITTVTSLITWHYALRYLVVKLVRFVRWSRVVPTSSSNVYHFQQEPVRFYSTKDNKRSDRKKRYDFAWCFTSTNGFTKLCLVLTTIGVLVLVIVATIIPFVIIIKYNTEMNNSSSSLSVNVPKRLGIYYGWPSLVQGANWNLTAAINTFSQFDLIVFGDGIASPYHGDHANTQTIIQSLNNLGKLTFGYVDLGVITQNLSISQMQTTVNNWLAMGIKGIMWDDAGYDYGVTRTRQNTMISYCHSLNLGVMMNAWNPDDVMSGSPMLLDSRDIYLLESYLISNGVYQNLTTWKIKADKCLTYSNLFGISMATLSTSTTPISSSFSSTQQFSQAWFGTAIYNSQYFQATDFQYSATNNMLYAFVNPLSSYGNTWQTNTIQTDSNIHYYRSTNTYTLHIYGDGTTYGNGNFSVLSNG</sequence>
<keyword evidence="1" id="KW-1133">Transmembrane helix</keyword>
<dbReference type="EMBL" id="CAJNOO010002226">
    <property type="protein sequence ID" value="CAF1247677.1"/>
    <property type="molecule type" value="Genomic_DNA"/>
</dbReference>
<name>A0A814ZSR7_9BILA</name>
<feature type="transmembrane region" description="Helical" evidence="1">
    <location>
        <begin position="229"/>
        <end position="252"/>
    </location>
</feature>
<feature type="transmembrane region" description="Helical" evidence="1">
    <location>
        <begin position="9"/>
        <end position="27"/>
    </location>
</feature>
<feature type="transmembrane region" description="Helical" evidence="1">
    <location>
        <begin position="78"/>
        <end position="99"/>
    </location>
</feature>
<accession>A0A814ZSR7</accession>
<proteinExistence type="predicted"/>
<keyword evidence="1" id="KW-0812">Transmembrane</keyword>
<protein>
    <submittedName>
        <fullName evidence="2">Uncharacterized protein</fullName>
    </submittedName>
</protein>
<dbReference type="OrthoDB" id="10025774at2759"/>
<evidence type="ECO:0000313" key="3">
    <source>
        <dbReference type="Proteomes" id="UP000663882"/>
    </source>
</evidence>
<feature type="transmembrane region" description="Helical" evidence="1">
    <location>
        <begin position="140"/>
        <end position="162"/>
    </location>
</feature>
<organism evidence="2 3">
    <name type="scientific">Rotaria sordida</name>
    <dbReference type="NCBI Taxonomy" id="392033"/>
    <lineage>
        <taxon>Eukaryota</taxon>
        <taxon>Metazoa</taxon>
        <taxon>Spiralia</taxon>
        <taxon>Gnathifera</taxon>
        <taxon>Rotifera</taxon>
        <taxon>Eurotatoria</taxon>
        <taxon>Bdelloidea</taxon>
        <taxon>Philodinida</taxon>
        <taxon>Philodinidae</taxon>
        <taxon>Rotaria</taxon>
    </lineage>
</organism>